<protein>
    <submittedName>
        <fullName evidence="2">Uncharacterized protein</fullName>
    </submittedName>
</protein>
<comment type="caution">
    <text evidence="2">The sequence shown here is derived from an EMBL/GenBank/DDBJ whole genome shotgun (WGS) entry which is preliminary data.</text>
</comment>
<evidence type="ECO:0000313" key="2">
    <source>
        <dbReference type="EMBL" id="MEL7698344.1"/>
    </source>
</evidence>
<name>A0ABU9MQK2_9GAMM</name>
<dbReference type="Proteomes" id="UP001468095">
    <property type="component" value="Unassembled WGS sequence"/>
</dbReference>
<organism evidence="2 3">
    <name type="scientific">Pantoea brenneri</name>
    <dbReference type="NCBI Taxonomy" id="472694"/>
    <lineage>
        <taxon>Bacteria</taxon>
        <taxon>Pseudomonadati</taxon>
        <taxon>Pseudomonadota</taxon>
        <taxon>Gammaproteobacteria</taxon>
        <taxon>Enterobacterales</taxon>
        <taxon>Erwiniaceae</taxon>
        <taxon>Pantoea</taxon>
    </lineage>
</organism>
<accession>A0ABU9MQK2</accession>
<dbReference type="RefSeq" id="WP_255352436.1">
    <property type="nucleotide sequence ID" value="NZ_JBCGBG010000010.1"/>
</dbReference>
<gene>
    <name evidence="2" type="ORF">AABB92_22140</name>
</gene>
<evidence type="ECO:0000256" key="1">
    <source>
        <dbReference type="SAM" id="Phobius"/>
    </source>
</evidence>
<dbReference type="EMBL" id="JBCGBG010000010">
    <property type="protein sequence ID" value="MEL7698344.1"/>
    <property type="molecule type" value="Genomic_DNA"/>
</dbReference>
<reference evidence="2 3" key="1">
    <citation type="submission" date="2024-04" db="EMBL/GenBank/DDBJ databases">
        <authorList>
            <person name="Suleimanova A.D."/>
            <person name="Pudova D.S."/>
            <person name="Shagimardanova E.I."/>
            <person name="Sharipova M.R."/>
        </authorList>
    </citation>
    <scope>NUCLEOTIDE SEQUENCE [LARGE SCALE GENOMIC DNA]</scope>
    <source>
        <strain evidence="2 3">3.1</strain>
    </source>
</reference>
<keyword evidence="3" id="KW-1185">Reference proteome</keyword>
<keyword evidence="1" id="KW-0812">Transmembrane</keyword>
<feature type="transmembrane region" description="Helical" evidence="1">
    <location>
        <begin position="18"/>
        <end position="38"/>
    </location>
</feature>
<sequence length="40" mass="4629">MPEVTDSFEAVNTTMDVWLAYVMMALGIMLMAMGYRILRR</sequence>
<keyword evidence="1" id="KW-0472">Membrane</keyword>
<keyword evidence="1" id="KW-1133">Transmembrane helix</keyword>
<proteinExistence type="predicted"/>
<evidence type="ECO:0000313" key="3">
    <source>
        <dbReference type="Proteomes" id="UP001468095"/>
    </source>
</evidence>